<gene>
    <name evidence="10" type="ORF">SI8410_13018024</name>
</gene>
<dbReference type="Proteomes" id="UP000663760">
    <property type="component" value="Chromosome 13"/>
</dbReference>
<dbReference type="GO" id="GO:0016020">
    <property type="term" value="C:membrane"/>
    <property type="evidence" value="ECO:0007669"/>
    <property type="project" value="UniProtKB-SubCell"/>
</dbReference>
<feature type="transmembrane region" description="Helical" evidence="9">
    <location>
        <begin position="33"/>
        <end position="53"/>
    </location>
</feature>
<name>A0A7I8LCG4_SPIIN</name>
<evidence type="ECO:0000313" key="11">
    <source>
        <dbReference type="Proteomes" id="UP000663760"/>
    </source>
</evidence>
<comment type="subcellular location">
    <subcellularLocation>
        <location evidence="1">Membrane</location>
        <topology evidence="1">Single-pass membrane protein</topology>
    </subcellularLocation>
</comment>
<sequence length="159" mass="16673">MGSVTFLGSAATIAAQHSPTAQQHSTWCSPVPYLFGGLAAMLGLIAFALLLLACSHWKLSGYGEQENSGSDTQSGDAKGEDGDAAKATWAPREQRIVVIMAGNEKPSFLATPLSGGASYFGDCSGTEKVGVAEKEVEDWTKRMTGNRDYGDSEAVQVGH</sequence>
<reference evidence="10" key="1">
    <citation type="submission" date="2020-02" db="EMBL/GenBank/DDBJ databases">
        <authorList>
            <person name="Scholz U."/>
            <person name="Mascher M."/>
            <person name="Fiebig A."/>
        </authorList>
    </citation>
    <scope>NUCLEOTIDE SEQUENCE</scope>
</reference>
<keyword evidence="3" id="KW-0813">Transport</keyword>
<feature type="region of interest" description="Disordered" evidence="8">
    <location>
        <begin position="63"/>
        <end position="89"/>
    </location>
</feature>
<dbReference type="InterPro" id="IPR040359">
    <property type="entry name" value="GDU"/>
</dbReference>
<evidence type="ECO:0000313" key="10">
    <source>
        <dbReference type="EMBL" id="CAA7407346.1"/>
    </source>
</evidence>
<proteinExistence type="inferred from homology"/>
<evidence type="ECO:0000256" key="7">
    <source>
        <dbReference type="ARBA" id="ARBA00023136"/>
    </source>
</evidence>
<dbReference type="OrthoDB" id="1930784at2759"/>
<evidence type="ECO:0000256" key="5">
    <source>
        <dbReference type="ARBA" id="ARBA00022970"/>
    </source>
</evidence>
<keyword evidence="4 9" id="KW-0812">Transmembrane</keyword>
<dbReference type="EMBL" id="LR746276">
    <property type="protein sequence ID" value="CAA7407346.1"/>
    <property type="molecule type" value="Genomic_DNA"/>
</dbReference>
<dbReference type="PANTHER" id="PTHR33228">
    <property type="entry name" value="PROTEIN GLUTAMINE DUMPER 4-RELATED"/>
    <property type="match status" value="1"/>
</dbReference>
<feature type="compositionally biased region" description="Polar residues" evidence="8">
    <location>
        <begin position="65"/>
        <end position="74"/>
    </location>
</feature>
<keyword evidence="5" id="KW-0029">Amino-acid transport</keyword>
<evidence type="ECO:0000256" key="4">
    <source>
        <dbReference type="ARBA" id="ARBA00022692"/>
    </source>
</evidence>
<organism evidence="10 11">
    <name type="scientific">Spirodela intermedia</name>
    <name type="common">Intermediate duckweed</name>
    <dbReference type="NCBI Taxonomy" id="51605"/>
    <lineage>
        <taxon>Eukaryota</taxon>
        <taxon>Viridiplantae</taxon>
        <taxon>Streptophyta</taxon>
        <taxon>Embryophyta</taxon>
        <taxon>Tracheophyta</taxon>
        <taxon>Spermatophyta</taxon>
        <taxon>Magnoliopsida</taxon>
        <taxon>Liliopsida</taxon>
        <taxon>Araceae</taxon>
        <taxon>Lemnoideae</taxon>
        <taxon>Spirodela</taxon>
    </lineage>
</organism>
<evidence type="ECO:0000256" key="8">
    <source>
        <dbReference type="SAM" id="MobiDB-lite"/>
    </source>
</evidence>
<evidence type="ECO:0000256" key="2">
    <source>
        <dbReference type="ARBA" id="ARBA00009977"/>
    </source>
</evidence>
<accession>A0A7I8LCG4</accession>
<keyword evidence="6 9" id="KW-1133">Transmembrane helix</keyword>
<evidence type="ECO:0000256" key="9">
    <source>
        <dbReference type="SAM" id="Phobius"/>
    </source>
</evidence>
<keyword evidence="7 9" id="KW-0472">Membrane</keyword>
<dbReference type="PANTHER" id="PTHR33228:SF77">
    <property type="entry name" value="PROTEIN GLUTAMINE DUMPER 2"/>
    <property type="match status" value="1"/>
</dbReference>
<evidence type="ECO:0000256" key="6">
    <source>
        <dbReference type="ARBA" id="ARBA00022989"/>
    </source>
</evidence>
<comment type="similarity">
    <text evidence="2">Belongs to the GLUTAMINE DUMPER 1 (TC 9.B.60) family.</text>
</comment>
<dbReference type="GO" id="GO:0080143">
    <property type="term" value="P:regulation of amino acid export"/>
    <property type="evidence" value="ECO:0007669"/>
    <property type="project" value="InterPro"/>
</dbReference>
<dbReference type="AlphaFoldDB" id="A0A7I8LCG4"/>
<keyword evidence="11" id="KW-1185">Reference proteome</keyword>
<evidence type="ECO:0000256" key="1">
    <source>
        <dbReference type="ARBA" id="ARBA00004167"/>
    </source>
</evidence>
<evidence type="ECO:0000256" key="3">
    <source>
        <dbReference type="ARBA" id="ARBA00022448"/>
    </source>
</evidence>
<dbReference type="GO" id="GO:0006865">
    <property type="term" value="P:amino acid transport"/>
    <property type="evidence" value="ECO:0007669"/>
    <property type="project" value="UniProtKB-KW"/>
</dbReference>
<protein>
    <submittedName>
        <fullName evidence="10">Uncharacterized protein</fullName>
    </submittedName>
</protein>